<feature type="compositionally biased region" description="Basic residues" evidence="1">
    <location>
        <begin position="526"/>
        <end position="539"/>
    </location>
</feature>
<protein>
    <recommendedName>
        <fullName evidence="2">Myb-like domain-containing protein</fullName>
    </recommendedName>
</protein>
<feature type="region of interest" description="Disordered" evidence="1">
    <location>
        <begin position="209"/>
        <end position="237"/>
    </location>
</feature>
<organism evidence="3 4">
    <name type="scientific">Penicillium frequentans</name>
    <dbReference type="NCBI Taxonomy" id="3151616"/>
    <lineage>
        <taxon>Eukaryota</taxon>
        <taxon>Fungi</taxon>
        <taxon>Dikarya</taxon>
        <taxon>Ascomycota</taxon>
        <taxon>Pezizomycotina</taxon>
        <taxon>Eurotiomycetes</taxon>
        <taxon>Eurotiomycetidae</taxon>
        <taxon>Eurotiales</taxon>
        <taxon>Aspergillaceae</taxon>
        <taxon>Penicillium</taxon>
    </lineage>
</organism>
<feature type="domain" description="Myb-like" evidence="2">
    <location>
        <begin position="471"/>
        <end position="519"/>
    </location>
</feature>
<gene>
    <name evidence="3" type="ORF">N7494_013147</name>
</gene>
<evidence type="ECO:0000313" key="3">
    <source>
        <dbReference type="EMBL" id="KAJ5522961.1"/>
    </source>
</evidence>
<feature type="compositionally biased region" description="Low complexity" evidence="1">
    <location>
        <begin position="135"/>
        <end position="151"/>
    </location>
</feature>
<dbReference type="AlphaFoldDB" id="A0AAD6CHP0"/>
<feature type="region of interest" description="Disordered" evidence="1">
    <location>
        <begin position="91"/>
        <end position="178"/>
    </location>
</feature>
<sequence length="539" mass="58912">MSVTLDNIQFYHGPSKPTKQPYLTFDSKRDSSGVDPSVPPSTTANQTSLATGHSGSYQIPHSEAILNRHAAQTSNLFDLEIAKTWEMVSSPPMLDNIGERGTRPLGMNSKYHDQEHPRSPSSALCKAIEPESSDRSSGSSRSSRSSSISISPPILDTHSSGLPLSNSSNMTRELLPSNSPNNREFFHICTPRDEVCSSSSASSISLQSGLTSKLASERSKPAFTPERGPGDNRAVAPRPIPESSLWHISVPGSAEPVSIQHAGMSDLEYVEQAASSGSASSDSATTSVQNHIPRIRKPIKEIKQPRSVRRDIAADRRHASVAVVIPSPRQYHLRGQRSPPEHLSSDHSSANDDGSDDDDFPTDTVASQASDVETHHLPLGESSRSICTSPCYTGHTPHSQPSGQHVGKDMTGRAILTIETLGSVPTYFLTFMPDTDGWIPHVPTHRPRAPKGPTKIGKRVARGGSTPVKGQRRSYSTDEDILLVKLKEEKNLSWEEITRHFPGRKSSSLQVHYFSKLKPQEPNRRGGQRQRRARRGRHT</sequence>
<feature type="region of interest" description="Disordered" evidence="1">
    <location>
        <begin position="12"/>
        <end position="56"/>
    </location>
</feature>
<accession>A0AAD6CHP0</accession>
<dbReference type="InterPro" id="IPR001005">
    <property type="entry name" value="SANT/Myb"/>
</dbReference>
<keyword evidence="4" id="KW-1185">Reference proteome</keyword>
<dbReference type="SUPFAM" id="SSF46689">
    <property type="entry name" value="Homeodomain-like"/>
    <property type="match status" value="1"/>
</dbReference>
<evidence type="ECO:0000256" key="1">
    <source>
        <dbReference type="SAM" id="MobiDB-lite"/>
    </source>
</evidence>
<dbReference type="SMART" id="SM00717">
    <property type="entry name" value="SANT"/>
    <property type="match status" value="1"/>
</dbReference>
<evidence type="ECO:0000259" key="2">
    <source>
        <dbReference type="SMART" id="SM00717"/>
    </source>
</evidence>
<feature type="region of interest" description="Disordered" evidence="1">
    <location>
        <begin position="440"/>
        <end position="474"/>
    </location>
</feature>
<reference evidence="3 4" key="1">
    <citation type="journal article" date="2023" name="IMA Fungus">
        <title>Comparative genomic study of the Penicillium genus elucidates a diverse pangenome and 15 lateral gene transfer events.</title>
        <authorList>
            <person name="Petersen C."/>
            <person name="Sorensen T."/>
            <person name="Nielsen M.R."/>
            <person name="Sondergaard T.E."/>
            <person name="Sorensen J.L."/>
            <person name="Fitzpatrick D.A."/>
            <person name="Frisvad J.C."/>
            <person name="Nielsen K.L."/>
        </authorList>
    </citation>
    <scope>NUCLEOTIDE SEQUENCE [LARGE SCALE GENOMIC DNA]</scope>
    <source>
        <strain evidence="3 4">IBT 35679</strain>
    </source>
</reference>
<proteinExistence type="predicted"/>
<dbReference type="Pfam" id="PF13921">
    <property type="entry name" value="Myb_DNA-bind_6"/>
    <property type="match status" value="1"/>
</dbReference>
<dbReference type="InterPro" id="IPR009057">
    <property type="entry name" value="Homeodomain-like_sf"/>
</dbReference>
<name>A0AAD6CHP0_9EURO</name>
<dbReference type="EMBL" id="JAQIZZ010000010">
    <property type="protein sequence ID" value="KAJ5522961.1"/>
    <property type="molecule type" value="Genomic_DNA"/>
</dbReference>
<feature type="compositionally biased region" description="Basic and acidic residues" evidence="1">
    <location>
        <begin position="298"/>
        <end position="318"/>
    </location>
</feature>
<feature type="compositionally biased region" description="Low complexity" evidence="1">
    <location>
        <begin position="273"/>
        <end position="287"/>
    </location>
</feature>
<feature type="region of interest" description="Disordered" evidence="1">
    <location>
        <begin position="515"/>
        <end position="539"/>
    </location>
</feature>
<feature type="compositionally biased region" description="Polar residues" evidence="1">
    <location>
        <begin position="42"/>
        <end position="56"/>
    </location>
</feature>
<feature type="compositionally biased region" description="Polar residues" evidence="1">
    <location>
        <begin position="157"/>
        <end position="178"/>
    </location>
</feature>
<evidence type="ECO:0000313" key="4">
    <source>
        <dbReference type="Proteomes" id="UP001220324"/>
    </source>
</evidence>
<feature type="region of interest" description="Disordered" evidence="1">
    <location>
        <begin position="270"/>
        <end position="364"/>
    </location>
</feature>
<dbReference type="Proteomes" id="UP001220324">
    <property type="component" value="Unassembled WGS sequence"/>
</dbReference>
<dbReference type="CDD" id="cd00167">
    <property type="entry name" value="SANT"/>
    <property type="match status" value="1"/>
</dbReference>
<comment type="caution">
    <text evidence="3">The sequence shown here is derived from an EMBL/GenBank/DDBJ whole genome shotgun (WGS) entry which is preliminary data.</text>
</comment>
<dbReference type="Gene3D" id="1.10.10.60">
    <property type="entry name" value="Homeodomain-like"/>
    <property type="match status" value="1"/>
</dbReference>